<name>A0AAW1ZF90_CULAL</name>
<reference evidence="2 3" key="1">
    <citation type="submission" date="2024-05" db="EMBL/GenBank/DDBJ databases">
        <title>A high-quality chromosomal-level genome assembly of Topmouth culter (Culter alburnus).</title>
        <authorList>
            <person name="Zhao H."/>
        </authorList>
    </citation>
    <scope>NUCLEOTIDE SEQUENCE [LARGE SCALE GENOMIC DNA]</scope>
    <source>
        <strain evidence="2">CATC2023</strain>
        <tissue evidence="2">Muscle</tissue>
    </source>
</reference>
<comment type="caution">
    <text evidence="2">The sequence shown here is derived from an EMBL/GenBank/DDBJ whole genome shotgun (WGS) entry which is preliminary data.</text>
</comment>
<proteinExistence type="predicted"/>
<gene>
    <name evidence="2" type="ORF">ABG768_010226</name>
</gene>
<dbReference type="EMBL" id="JAWDJR010000017">
    <property type="protein sequence ID" value="KAK9960151.1"/>
    <property type="molecule type" value="Genomic_DNA"/>
</dbReference>
<dbReference type="Proteomes" id="UP001479290">
    <property type="component" value="Unassembled WGS sequence"/>
</dbReference>
<feature type="region of interest" description="Disordered" evidence="1">
    <location>
        <begin position="28"/>
        <end position="50"/>
    </location>
</feature>
<dbReference type="AlphaFoldDB" id="A0AAW1ZF90"/>
<protein>
    <submittedName>
        <fullName evidence="2">Uncharacterized protein</fullName>
    </submittedName>
</protein>
<evidence type="ECO:0000313" key="2">
    <source>
        <dbReference type="EMBL" id="KAK9960151.1"/>
    </source>
</evidence>
<accession>A0AAW1ZF90</accession>
<keyword evidence="3" id="KW-1185">Reference proteome</keyword>
<evidence type="ECO:0000313" key="3">
    <source>
        <dbReference type="Proteomes" id="UP001479290"/>
    </source>
</evidence>
<sequence length="50" mass="5169">DPEFLGTPQPPVSSGGTLALLSLCDSPQHHSATSHLSRQEKTDGSITLPG</sequence>
<feature type="non-terminal residue" evidence="2">
    <location>
        <position position="1"/>
    </location>
</feature>
<evidence type="ECO:0000256" key="1">
    <source>
        <dbReference type="SAM" id="MobiDB-lite"/>
    </source>
</evidence>
<organism evidence="2 3">
    <name type="scientific">Culter alburnus</name>
    <name type="common">Topmouth culter</name>
    <dbReference type="NCBI Taxonomy" id="194366"/>
    <lineage>
        <taxon>Eukaryota</taxon>
        <taxon>Metazoa</taxon>
        <taxon>Chordata</taxon>
        <taxon>Craniata</taxon>
        <taxon>Vertebrata</taxon>
        <taxon>Euteleostomi</taxon>
        <taxon>Actinopterygii</taxon>
        <taxon>Neopterygii</taxon>
        <taxon>Teleostei</taxon>
        <taxon>Ostariophysi</taxon>
        <taxon>Cypriniformes</taxon>
        <taxon>Xenocyprididae</taxon>
        <taxon>Xenocypridinae</taxon>
        <taxon>Culter</taxon>
    </lineage>
</organism>